<proteinExistence type="predicted"/>
<evidence type="ECO:0000313" key="4">
    <source>
        <dbReference type="Proteomes" id="UP001325680"/>
    </source>
</evidence>
<dbReference type="InterPro" id="IPR050361">
    <property type="entry name" value="MPP/UQCRC_Complex"/>
</dbReference>
<evidence type="ECO:0000313" key="3">
    <source>
        <dbReference type="EMBL" id="WQD36567.1"/>
    </source>
</evidence>
<dbReference type="InterPro" id="IPR011249">
    <property type="entry name" value="Metalloenz_LuxS/M16"/>
</dbReference>
<dbReference type="SUPFAM" id="SSF63411">
    <property type="entry name" value="LuxS/MPP-like metallohydrolase"/>
    <property type="match status" value="2"/>
</dbReference>
<organism evidence="3 4">
    <name type="scientific">Niabella yanshanensis</name>
    <dbReference type="NCBI Taxonomy" id="577386"/>
    <lineage>
        <taxon>Bacteria</taxon>
        <taxon>Pseudomonadati</taxon>
        <taxon>Bacteroidota</taxon>
        <taxon>Chitinophagia</taxon>
        <taxon>Chitinophagales</taxon>
        <taxon>Chitinophagaceae</taxon>
        <taxon>Niabella</taxon>
    </lineage>
</organism>
<dbReference type="PANTHER" id="PTHR11851">
    <property type="entry name" value="METALLOPROTEASE"/>
    <property type="match status" value="1"/>
</dbReference>
<dbReference type="InterPro" id="IPR007863">
    <property type="entry name" value="Peptidase_M16_C"/>
</dbReference>
<protein>
    <submittedName>
        <fullName evidence="3">Pitrilysin family protein</fullName>
    </submittedName>
</protein>
<gene>
    <name evidence="3" type="ORF">U0035_12905</name>
</gene>
<dbReference type="RefSeq" id="WP_114790492.1">
    <property type="nucleotide sequence ID" value="NZ_CP139960.1"/>
</dbReference>
<dbReference type="Pfam" id="PF05193">
    <property type="entry name" value="Peptidase_M16_C"/>
    <property type="match status" value="1"/>
</dbReference>
<dbReference type="PANTHER" id="PTHR11851:SF224">
    <property type="entry name" value="PROCESSING PROTEASE"/>
    <property type="match status" value="1"/>
</dbReference>
<feature type="domain" description="Peptidase M16 C-terminal" evidence="2">
    <location>
        <begin position="184"/>
        <end position="357"/>
    </location>
</feature>
<dbReference type="InterPro" id="IPR011765">
    <property type="entry name" value="Pept_M16_N"/>
</dbReference>
<dbReference type="Proteomes" id="UP001325680">
    <property type="component" value="Chromosome"/>
</dbReference>
<evidence type="ECO:0000259" key="1">
    <source>
        <dbReference type="Pfam" id="PF00675"/>
    </source>
</evidence>
<keyword evidence="4" id="KW-1185">Reference proteome</keyword>
<name>A0ABZ0W251_9BACT</name>
<reference evidence="3 4" key="1">
    <citation type="submission" date="2023-12" db="EMBL/GenBank/DDBJ databases">
        <title>Genome sequencing and assembly of bacterial species from a model synthetic community.</title>
        <authorList>
            <person name="Hogle S.L."/>
        </authorList>
    </citation>
    <scope>NUCLEOTIDE SEQUENCE [LARGE SCALE GENOMIC DNA]</scope>
    <source>
        <strain evidence="3 4">HAMBI_3031</strain>
    </source>
</reference>
<evidence type="ECO:0000259" key="2">
    <source>
        <dbReference type="Pfam" id="PF05193"/>
    </source>
</evidence>
<accession>A0ABZ0W251</accession>
<dbReference type="Pfam" id="PF00675">
    <property type="entry name" value="Peptidase_M16"/>
    <property type="match status" value="1"/>
</dbReference>
<feature type="domain" description="Peptidase M16 N-terminal" evidence="1">
    <location>
        <begin position="48"/>
        <end position="149"/>
    </location>
</feature>
<sequence length="424" mass="48816">MLNRTIAPAIVDAVNFNLQLQPYQKYVLRNGVEVYAIDAGSEEVLQIEWVFSAGNWFEEKNLEAGVTNFLLKNGTTSKTAFEINEHFEYYGAYLNRNSGSEYSSVTLHCLSKHIEKLLPVVRDIFSESTLLQSEMDIAIQNMKQKLDVNLKKSSFVAGRLIDTYLFGEHHPYGQFSRHEDFDALTREGLLHFYQQYYKKGQFKLFVAGKLPANIKTLLDHYFGDFDNLAPADKQHIVAPDLQKKHRVINDEKSAQGSIRLARHFENRHHPDFLKAQVLNVVLGGFFGSRLMANIREEKGYTYGIHSYLMGNKRENGWMITTEAGRDVSEATISEVYREMEILRDEAVDEEELMLVKNFMMGSILGDLDGPFQMIARWKNVILNDLDNEFFNRYISNIKNITAGELQETANKYLLPEDFYELVVV</sequence>
<dbReference type="EMBL" id="CP139960">
    <property type="protein sequence ID" value="WQD36567.1"/>
    <property type="molecule type" value="Genomic_DNA"/>
</dbReference>
<dbReference type="Gene3D" id="3.30.830.10">
    <property type="entry name" value="Metalloenzyme, LuxS/M16 peptidase-like"/>
    <property type="match status" value="2"/>
</dbReference>